<proteinExistence type="predicted"/>
<feature type="domain" description="Bro-N" evidence="1">
    <location>
        <begin position="1"/>
        <end position="68"/>
    </location>
</feature>
<sequence length="219" mass="25547">MQWKRVNNYLNNISAYVRKEENSQHVGKGDWITEQQFYKLAFKASNEVAEKFQDWVATEVLPSIRKHGAYLTDQKIDEILSDPDTIIKLATQLKQEREKRLIAEQQVNELTPKASYYDLVLKNKSLVTITQIAKDYGMSGREMNSKLHDLKVQYKQGSTWLLYSEYQKTGWTQSETVMVLRKDGTQKAVLQTKWTQKGRLGLYELLKKNGLLPLIEREN</sequence>
<gene>
    <name evidence="2" type="ORF">LDL_077</name>
</gene>
<dbReference type="GeneID" id="23681280"/>
<evidence type="ECO:0000259" key="1">
    <source>
        <dbReference type="PROSITE" id="PS51750"/>
    </source>
</evidence>
<dbReference type="OrthoDB" id="5682at10239"/>
<dbReference type="Proteomes" id="UP000030928">
    <property type="component" value="Segment"/>
</dbReference>
<dbReference type="RefSeq" id="YP_009126519.1">
    <property type="nucleotide sequence ID" value="NC_026609.1"/>
</dbReference>
<evidence type="ECO:0000313" key="2">
    <source>
        <dbReference type="EMBL" id="AIS73935.1"/>
    </source>
</evidence>
<accession>A0A0A7DN31</accession>
<keyword evidence="3" id="KW-1185">Reference proteome</keyword>
<protein>
    <submittedName>
        <fullName evidence="2">Antirepressor protein</fullName>
    </submittedName>
</protein>
<name>A0A0A7DN31_9CAUD</name>
<dbReference type="GO" id="GO:0003677">
    <property type="term" value="F:DNA binding"/>
    <property type="evidence" value="ECO:0007669"/>
    <property type="project" value="InterPro"/>
</dbReference>
<dbReference type="InterPro" id="IPR005039">
    <property type="entry name" value="Ant_C"/>
</dbReference>
<dbReference type="EMBL" id="KM514685">
    <property type="protein sequence ID" value="AIS73935.1"/>
    <property type="molecule type" value="Genomic_DNA"/>
</dbReference>
<dbReference type="InterPro" id="IPR003497">
    <property type="entry name" value="BRO_N_domain"/>
</dbReference>
<dbReference type="Pfam" id="PF02498">
    <property type="entry name" value="Bro-N"/>
    <property type="match status" value="1"/>
</dbReference>
<dbReference type="Pfam" id="PF03374">
    <property type="entry name" value="ANT"/>
    <property type="match status" value="1"/>
</dbReference>
<evidence type="ECO:0000313" key="3">
    <source>
        <dbReference type="Proteomes" id="UP000030928"/>
    </source>
</evidence>
<dbReference type="PROSITE" id="PS51750">
    <property type="entry name" value="BRO_N"/>
    <property type="match status" value="1"/>
</dbReference>
<dbReference type="KEGG" id="vg:23681280"/>
<reference evidence="2 3" key="1">
    <citation type="journal article" date="2014" name="Appl. Environ. Microbiol.">
        <title>Genome and proteome analysis of bacteriophage Ldl1 reveals the existence of a novel phage group infecting Lactobacillus delbrueckii subsp. Lactis.</title>
        <authorList>
            <person name="Casey E."/>
            <person name="Mahony J."/>
            <person name="Neve H."/>
            <person name="Noben J.P."/>
            <person name="Bello F.D."/>
            <person name="van Sinderen D."/>
        </authorList>
    </citation>
    <scope>NUCLEOTIDE SEQUENCE [LARGE SCALE GENOMIC DNA]</scope>
    <source>
        <strain evidence="2">Ldl1</strain>
    </source>
</reference>
<organism evidence="2 3">
    <name type="scientific">Lactobacillus phage Ldl1</name>
    <dbReference type="NCBI Taxonomy" id="1552735"/>
    <lineage>
        <taxon>Viruses</taxon>
        <taxon>Duplodnaviria</taxon>
        <taxon>Heunggongvirae</taxon>
        <taxon>Uroviricota</taxon>
        <taxon>Caudoviricetes</taxon>
        <taxon>Tybeckvirinae</taxon>
        <taxon>Lidleunavirus</taxon>
        <taxon>Lidleunavirus Ldl1</taxon>
    </lineage>
</organism>